<proteinExistence type="predicted"/>
<name>A0ABP8VV82_9PSEU</name>
<evidence type="ECO:0000313" key="2">
    <source>
        <dbReference type="Proteomes" id="UP001500325"/>
    </source>
</evidence>
<dbReference type="Proteomes" id="UP001500325">
    <property type="component" value="Unassembled WGS sequence"/>
</dbReference>
<dbReference type="Pfam" id="PF04228">
    <property type="entry name" value="Zn_peptidase"/>
    <property type="match status" value="1"/>
</dbReference>
<sequence>MNRHRRPLIDRLLLVSTTRAEEPEMNRTARFAAVAATVVGAFLATAGAASAAEPAPPTGAASAQSVRSACPELDDCYGPDEMPAFGAEAIRQVNRYAQQVRPDVPLPLYRIVERGTTTTSSCVDEYGDSEADENAAFYCSADHTVYLGEEALWTFYGSYGDAAAMLVVAHEWGHHLQFAGGGPEATDLELENQADCIGGSFLGELAHDGTLRLRDVTDIARILPDSSENGPDRTHGSLTERTSAVALGAARGLAACDRYVPGSDLTATL</sequence>
<protein>
    <recommendedName>
        <fullName evidence="3">Metalloprotease</fullName>
    </recommendedName>
</protein>
<dbReference type="EMBL" id="BAABIC010000001">
    <property type="protein sequence ID" value="GAA4673592.1"/>
    <property type="molecule type" value="Genomic_DNA"/>
</dbReference>
<comment type="caution">
    <text evidence="1">The sequence shown here is derived from an EMBL/GenBank/DDBJ whole genome shotgun (WGS) entry which is preliminary data.</text>
</comment>
<organism evidence="1 2">
    <name type="scientific">Pseudonocardia yuanmonensis</name>
    <dbReference type="NCBI Taxonomy" id="1095914"/>
    <lineage>
        <taxon>Bacteria</taxon>
        <taxon>Bacillati</taxon>
        <taxon>Actinomycetota</taxon>
        <taxon>Actinomycetes</taxon>
        <taxon>Pseudonocardiales</taxon>
        <taxon>Pseudonocardiaceae</taxon>
        <taxon>Pseudonocardia</taxon>
    </lineage>
</organism>
<reference evidence="2" key="1">
    <citation type="journal article" date="2019" name="Int. J. Syst. Evol. Microbiol.">
        <title>The Global Catalogue of Microorganisms (GCM) 10K type strain sequencing project: providing services to taxonomists for standard genome sequencing and annotation.</title>
        <authorList>
            <consortium name="The Broad Institute Genomics Platform"/>
            <consortium name="The Broad Institute Genome Sequencing Center for Infectious Disease"/>
            <person name="Wu L."/>
            <person name="Ma J."/>
        </authorList>
    </citation>
    <scope>NUCLEOTIDE SEQUENCE [LARGE SCALE GENOMIC DNA]</scope>
    <source>
        <strain evidence="2">JCM 18055</strain>
    </source>
</reference>
<evidence type="ECO:0000313" key="1">
    <source>
        <dbReference type="EMBL" id="GAA4673592.1"/>
    </source>
</evidence>
<keyword evidence="2" id="KW-1185">Reference proteome</keyword>
<dbReference type="InterPro" id="IPR007343">
    <property type="entry name" value="Uncharacterised_pept_Zn_put"/>
</dbReference>
<gene>
    <name evidence="1" type="ORF">GCM10023215_01360</name>
</gene>
<accession>A0ABP8VV82</accession>
<evidence type="ECO:0008006" key="3">
    <source>
        <dbReference type="Google" id="ProtNLM"/>
    </source>
</evidence>